<keyword evidence="2" id="KW-0012">Acyltransferase</keyword>
<keyword evidence="2" id="KW-0808">Transferase</keyword>
<keyword evidence="1" id="KW-0378">Hydrolase</keyword>
<evidence type="ECO:0000256" key="1">
    <source>
        <dbReference type="ARBA" id="ARBA00022801"/>
    </source>
</evidence>
<dbReference type="Proteomes" id="UP000315750">
    <property type="component" value="Chromosome"/>
</dbReference>
<evidence type="ECO:0000313" key="3">
    <source>
        <dbReference type="Proteomes" id="UP000315750"/>
    </source>
</evidence>
<dbReference type="KEGG" id="amuc:Pan181_08400"/>
<dbReference type="CDD" id="cd01846">
    <property type="entry name" value="fatty_acyltransferase_like"/>
    <property type="match status" value="1"/>
</dbReference>
<dbReference type="Pfam" id="PF00657">
    <property type="entry name" value="Lipase_GDSL"/>
    <property type="match status" value="1"/>
</dbReference>
<dbReference type="InterPro" id="IPR001087">
    <property type="entry name" value="GDSL"/>
</dbReference>
<reference evidence="2 3" key="1">
    <citation type="submission" date="2019-02" db="EMBL/GenBank/DDBJ databases">
        <title>Deep-cultivation of Planctomycetes and their phenomic and genomic characterization uncovers novel biology.</title>
        <authorList>
            <person name="Wiegand S."/>
            <person name="Jogler M."/>
            <person name="Boedeker C."/>
            <person name="Pinto D."/>
            <person name="Vollmers J."/>
            <person name="Rivas-Marin E."/>
            <person name="Kohn T."/>
            <person name="Peeters S.H."/>
            <person name="Heuer A."/>
            <person name="Rast P."/>
            <person name="Oberbeckmann S."/>
            <person name="Bunk B."/>
            <person name="Jeske O."/>
            <person name="Meyerdierks A."/>
            <person name="Storesund J.E."/>
            <person name="Kallscheuer N."/>
            <person name="Luecker S."/>
            <person name="Lage O.M."/>
            <person name="Pohl T."/>
            <person name="Merkel B.J."/>
            <person name="Hornburger P."/>
            <person name="Mueller R.-W."/>
            <person name="Bruemmer F."/>
            <person name="Labrenz M."/>
            <person name="Spormann A.M."/>
            <person name="Op den Camp H."/>
            <person name="Overmann J."/>
            <person name="Amann R."/>
            <person name="Jetten M.S.M."/>
            <person name="Mascher T."/>
            <person name="Medema M.H."/>
            <person name="Devos D.P."/>
            <person name="Kaster A.-K."/>
            <person name="Ovreas L."/>
            <person name="Rohde M."/>
            <person name="Galperin M.Y."/>
            <person name="Jogler C."/>
        </authorList>
    </citation>
    <scope>NUCLEOTIDE SEQUENCE [LARGE SCALE GENOMIC DNA]</scope>
    <source>
        <strain evidence="2 3">Pan181</strain>
    </source>
</reference>
<dbReference type="EMBL" id="CP036278">
    <property type="protein sequence ID" value="QDU54657.1"/>
    <property type="molecule type" value="Genomic_DNA"/>
</dbReference>
<dbReference type="Gene3D" id="3.40.50.1110">
    <property type="entry name" value="SGNH hydrolase"/>
    <property type="match status" value="1"/>
</dbReference>
<dbReference type="PANTHER" id="PTHR45648">
    <property type="entry name" value="GDSL LIPASE/ACYLHYDROLASE FAMILY PROTEIN (AFU_ORTHOLOGUE AFUA_4G14700)"/>
    <property type="match status" value="1"/>
</dbReference>
<evidence type="ECO:0000313" key="2">
    <source>
        <dbReference type="EMBL" id="QDU54657.1"/>
    </source>
</evidence>
<proteinExistence type="predicted"/>
<accession>A0A518AIV8</accession>
<dbReference type="InterPro" id="IPR036514">
    <property type="entry name" value="SGNH_hydro_sf"/>
</dbReference>
<gene>
    <name evidence="2" type="ORF">Pan181_08400</name>
</gene>
<dbReference type="GO" id="GO:0016788">
    <property type="term" value="F:hydrolase activity, acting on ester bonds"/>
    <property type="evidence" value="ECO:0007669"/>
    <property type="project" value="InterPro"/>
</dbReference>
<dbReference type="GO" id="GO:0004607">
    <property type="term" value="F:phosphatidylcholine-sterol O-acyltransferase activity"/>
    <property type="evidence" value="ECO:0007669"/>
    <property type="project" value="UniProtKB-EC"/>
</dbReference>
<dbReference type="AlphaFoldDB" id="A0A518AIV8"/>
<dbReference type="SUPFAM" id="SSF52266">
    <property type="entry name" value="SGNH hydrolase"/>
    <property type="match status" value="1"/>
</dbReference>
<keyword evidence="3" id="KW-1185">Reference proteome</keyword>
<dbReference type="InterPro" id="IPR051058">
    <property type="entry name" value="GDSL_Est/Lipase"/>
</dbReference>
<name>A0A518AIV8_9BACT</name>
<dbReference type="PANTHER" id="PTHR45648:SF22">
    <property type="entry name" value="GDSL LIPASE_ACYLHYDROLASE FAMILY PROTEIN (AFU_ORTHOLOGUE AFUA_4G14700)"/>
    <property type="match status" value="1"/>
</dbReference>
<protein>
    <submittedName>
        <fullName evidence="2">Phosphatidylcholine-sterol acyltransferase</fullName>
        <ecNumber evidence="2">2.3.1.43</ecNumber>
    </submittedName>
</protein>
<dbReference type="EC" id="2.3.1.43" evidence="2"/>
<dbReference type="RefSeq" id="WP_197528893.1">
    <property type="nucleotide sequence ID" value="NZ_CP036278.1"/>
</dbReference>
<sequence length="376" mass="40909">MATILQRVRTLGLTLLLLVGGSSAWGFSNLFFFGDSLSDVGNTSGATWGVVPGSDYYNGRFSNGPVYSELLYQQFGFGTLTPSRDGGDNYAYGGAQTTGTGFPDGLFLNDLDEQVDYFLDDDITDPTALHVVLIGANDLFQGRTSMSQLVTTVGNQITRLYNDGAREFLVLNLPKLGLTPRYNNDPALAAKMTAVTVDYNTQLSLELDRLELSLSELSLRRFDVEGLFDHVVSHPTEYRLTNVTQAAGPDPVVATPESYLFWDDVHPTATVHAELASLLGDFIERDSLPGDFNGDSLVDLADYTVWRDNLGASDEQLINNAGNGFAGVDSGDYEIWRRHFGQSGSLSAAQAISVPEPSSYLLLLLASLVARMVWAR</sequence>
<organism evidence="2 3">
    <name type="scientific">Aeoliella mucimassa</name>
    <dbReference type="NCBI Taxonomy" id="2527972"/>
    <lineage>
        <taxon>Bacteria</taxon>
        <taxon>Pseudomonadati</taxon>
        <taxon>Planctomycetota</taxon>
        <taxon>Planctomycetia</taxon>
        <taxon>Pirellulales</taxon>
        <taxon>Lacipirellulaceae</taxon>
        <taxon>Aeoliella</taxon>
    </lineage>
</organism>